<comment type="function">
    <text evidence="4">The pyruvate dehydrogenase complex catalyzes the overall conversion of pyruvate to acetyl-CoA and CO(2). It contains multiple copies of three enzymatic components: pyruvate dehydrogenase (E1), dihydrolipoamide acetyltransferase (E2) and lipoamide dehydrogenase (E3).</text>
</comment>
<feature type="domain" description="Dehydrogenase E1 component" evidence="6">
    <location>
        <begin position="17"/>
        <end position="311"/>
    </location>
</feature>
<reference evidence="7" key="2">
    <citation type="submission" date="2020-09" db="EMBL/GenBank/DDBJ databases">
        <authorList>
            <person name="Sun Q."/>
            <person name="Zhou Y."/>
        </authorList>
    </citation>
    <scope>NUCLEOTIDE SEQUENCE</scope>
    <source>
        <strain evidence="7">CGMCC 1.15880</strain>
    </source>
</reference>
<accession>A0A916R0K3</accession>
<dbReference type="RefSeq" id="WP_229678567.1">
    <property type="nucleotide sequence ID" value="NZ_BMKA01000004.1"/>
</dbReference>
<dbReference type="SUPFAM" id="SSF52518">
    <property type="entry name" value="Thiamin diphosphate-binding fold (THDP-binding)"/>
    <property type="match status" value="1"/>
</dbReference>
<dbReference type="Gene3D" id="3.40.50.970">
    <property type="match status" value="1"/>
</dbReference>
<protein>
    <submittedName>
        <fullName evidence="7">Acetoin:2,6-dichlorophenolindophenol oxidoreductase subunit alpha</fullName>
    </submittedName>
</protein>
<dbReference type="InterPro" id="IPR001017">
    <property type="entry name" value="DH_E1"/>
</dbReference>
<evidence type="ECO:0000256" key="1">
    <source>
        <dbReference type="ARBA" id="ARBA00001964"/>
    </source>
</evidence>
<reference evidence="7" key="1">
    <citation type="journal article" date="2014" name="Int. J. Syst. Evol. Microbiol.">
        <title>Complete genome sequence of Corynebacterium casei LMG S-19264T (=DSM 44701T), isolated from a smear-ripened cheese.</title>
        <authorList>
            <consortium name="US DOE Joint Genome Institute (JGI-PGF)"/>
            <person name="Walter F."/>
            <person name="Albersmeier A."/>
            <person name="Kalinowski J."/>
            <person name="Ruckert C."/>
        </authorList>
    </citation>
    <scope>NUCLEOTIDE SEQUENCE</scope>
    <source>
        <strain evidence="7">CGMCC 1.15880</strain>
    </source>
</reference>
<dbReference type="CDD" id="cd02000">
    <property type="entry name" value="TPP_E1_PDC_ADC_BCADC"/>
    <property type="match status" value="1"/>
</dbReference>
<dbReference type="Pfam" id="PF00676">
    <property type="entry name" value="E1_dh"/>
    <property type="match status" value="1"/>
</dbReference>
<keyword evidence="3" id="KW-0786">Thiamine pyrophosphate</keyword>
<evidence type="ECO:0000256" key="5">
    <source>
        <dbReference type="ARBA" id="ARBA00051231"/>
    </source>
</evidence>
<sequence>MSLSNFDREAGLARLRMMERIRAFEETARSAAIDEELVLGAIHLSIGQEAVATGVIETLRRDDYILSTHRGHGHTLAKGAQADAMMKELLGREGGCCGGKGGSMHIADFGVRMLGANGVVGANITIAAGAAHGIKLLGGDQIVVCFFGDGASNRGPFLEGVNWAGVFNLPILFVCEDNQYSASTLTSDMTSGNIADRARALGLRTTEADGNDVTTLAATAAEITARIRETGTPEFLMAKTYRISGHTYFDPATYRPEGEAERMQATTCPIARQREALVAAGVPSAELDALAKEAHAEMDRALDAARSAPWPADETAFADVQDIGSPLQEAF</sequence>
<dbReference type="InterPro" id="IPR029061">
    <property type="entry name" value="THDP-binding"/>
</dbReference>
<keyword evidence="2" id="KW-0560">Oxidoreductase</keyword>
<dbReference type="AlphaFoldDB" id="A0A916R0K3"/>
<dbReference type="GO" id="GO:0006086">
    <property type="term" value="P:pyruvate decarboxylation to acetyl-CoA"/>
    <property type="evidence" value="ECO:0007669"/>
    <property type="project" value="TreeGrafter"/>
</dbReference>
<evidence type="ECO:0000256" key="3">
    <source>
        <dbReference type="ARBA" id="ARBA00023052"/>
    </source>
</evidence>
<comment type="caution">
    <text evidence="7">The sequence shown here is derived from an EMBL/GenBank/DDBJ whole genome shotgun (WGS) entry which is preliminary data.</text>
</comment>
<evidence type="ECO:0000313" key="8">
    <source>
        <dbReference type="Proteomes" id="UP000628017"/>
    </source>
</evidence>
<proteinExistence type="predicted"/>
<evidence type="ECO:0000256" key="2">
    <source>
        <dbReference type="ARBA" id="ARBA00023002"/>
    </source>
</evidence>
<keyword evidence="8" id="KW-1185">Reference proteome</keyword>
<evidence type="ECO:0000259" key="6">
    <source>
        <dbReference type="Pfam" id="PF00676"/>
    </source>
</evidence>
<dbReference type="InterPro" id="IPR050642">
    <property type="entry name" value="PDH_E1_Alpha_Subunit"/>
</dbReference>
<dbReference type="PANTHER" id="PTHR11516:SF60">
    <property type="entry name" value="PYRUVATE DEHYDROGENASE E1 COMPONENT SUBUNIT ALPHA"/>
    <property type="match status" value="1"/>
</dbReference>
<dbReference type="PANTHER" id="PTHR11516">
    <property type="entry name" value="PYRUVATE DEHYDROGENASE E1 COMPONENT, ALPHA SUBUNIT BACTERIAL AND ORGANELLAR"/>
    <property type="match status" value="1"/>
</dbReference>
<comment type="catalytic activity">
    <reaction evidence="5">
        <text>N(6)-[(R)-lipoyl]-L-lysyl-[protein] + pyruvate + H(+) = N(6)-[(R)-S(8)-acetyldihydrolipoyl]-L-lysyl-[protein] + CO2</text>
        <dbReference type="Rhea" id="RHEA:19189"/>
        <dbReference type="Rhea" id="RHEA-COMP:10474"/>
        <dbReference type="Rhea" id="RHEA-COMP:10478"/>
        <dbReference type="ChEBI" id="CHEBI:15361"/>
        <dbReference type="ChEBI" id="CHEBI:15378"/>
        <dbReference type="ChEBI" id="CHEBI:16526"/>
        <dbReference type="ChEBI" id="CHEBI:83099"/>
        <dbReference type="ChEBI" id="CHEBI:83111"/>
        <dbReference type="EC" id="1.2.4.1"/>
    </reaction>
</comment>
<gene>
    <name evidence="7" type="ORF">GCM10011498_28550</name>
</gene>
<evidence type="ECO:0000313" key="7">
    <source>
        <dbReference type="EMBL" id="GGA25919.1"/>
    </source>
</evidence>
<comment type="cofactor">
    <cofactor evidence="1">
        <name>thiamine diphosphate</name>
        <dbReference type="ChEBI" id="CHEBI:58937"/>
    </cofactor>
</comment>
<dbReference type="GO" id="GO:0004739">
    <property type="term" value="F:pyruvate dehydrogenase (acetyl-transferring) activity"/>
    <property type="evidence" value="ECO:0007669"/>
    <property type="project" value="UniProtKB-EC"/>
</dbReference>
<organism evidence="7 8">
    <name type="scientific">Neptunicoccus cionae</name>
    <dbReference type="NCBI Taxonomy" id="2035344"/>
    <lineage>
        <taxon>Bacteria</taxon>
        <taxon>Pseudomonadati</taxon>
        <taxon>Pseudomonadota</taxon>
        <taxon>Alphaproteobacteria</taxon>
        <taxon>Rhodobacterales</taxon>
        <taxon>Paracoccaceae</taxon>
        <taxon>Neptunicoccus</taxon>
    </lineage>
</organism>
<name>A0A916R0K3_9RHOB</name>
<evidence type="ECO:0000256" key="4">
    <source>
        <dbReference type="ARBA" id="ARBA00025211"/>
    </source>
</evidence>
<dbReference type="Proteomes" id="UP000628017">
    <property type="component" value="Unassembled WGS sequence"/>
</dbReference>
<dbReference type="EMBL" id="BMKA01000004">
    <property type="protein sequence ID" value="GGA25919.1"/>
    <property type="molecule type" value="Genomic_DNA"/>
</dbReference>